<comment type="caution">
    <text evidence="1">The sequence shown here is derived from an EMBL/GenBank/DDBJ whole genome shotgun (WGS) entry which is preliminary data.</text>
</comment>
<gene>
    <name evidence="1" type="ORF">A2435_02035</name>
</gene>
<proteinExistence type="predicted"/>
<name>A0A1F8D8M1_9BACT</name>
<protein>
    <submittedName>
        <fullName evidence="1">Uncharacterized protein</fullName>
    </submittedName>
</protein>
<evidence type="ECO:0000313" key="1">
    <source>
        <dbReference type="EMBL" id="OGM84984.1"/>
    </source>
</evidence>
<sequence>MTAEFQRSTRIVIDPQEVNFHKKAQEWVHDEISHDELLRHYPSYLLSAPERIVRFVQEKVSQITRKAESVK</sequence>
<dbReference type="AlphaFoldDB" id="A0A1F8D8M1"/>
<reference evidence="1 2" key="1">
    <citation type="journal article" date="2016" name="Nat. Commun.">
        <title>Thousands of microbial genomes shed light on interconnected biogeochemical processes in an aquifer system.</title>
        <authorList>
            <person name="Anantharaman K."/>
            <person name="Brown C.T."/>
            <person name="Hug L.A."/>
            <person name="Sharon I."/>
            <person name="Castelle C.J."/>
            <person name="Probst A.J."/>
            <person name="Thomas B.C."/>
            <person name="Singh A."/>
            <person name="Wilkins M.J."/>
            <person name="Karaoz U."/>
            <person name="Brodie E.L."/>
            <person name="Williams K.H."/>
            <person name="Hubbard S.S."/>
            <person name="Banfield J.F."/>
        </authorList>
    </citation>
    <scope>NUCLEOTIDE SEQUENCE [LARGE SCALE GENOMIC DNA]</scope>
</reference>
<organism evidence="1 2">
    <name type="scientific">Candidatus Woesebacteria bacterium RIFOXYC1_FULL_46_16</name>
    <dbReference type="NCBI Taxonomy" id="1802546"/>
    <lineage>
        <taxon>Bacteria</taxon>
        <taxon>Candidatus Woeseibacteriota</taxon>
    </lineage>
</organism>
<dbReference type="Proteomes" id="UP000177400">
    <property type="component" value="Unassembled WGS sequence"/>
</dbReference>
<accession>A0A1F8D8M1</accession>
<evidence type="ECO:0000313" key="2">
    <source>
        <dbReference type="Proteomes" id="UP000177400"/>
    </source>
</evidence>
<dbReference type="EMBL" id="MGIG01000029">
    <property type="protein sequence ID" value="OGM84984.1"/>
    <property type="molecule type" value="Genomic_DNA"/>
</dbReference>